<dbReference type="GO" id="GO:0005524">
    <property type="term" value="F:ATP binding"/>
    <property type="evidence" value="ECO:0007669"/>
    <property type="project" value="UniProtKB-UniRule"/>
</dbReference>
<dbReference type="PROSITE" id="PS50975">
    <property type="entry name" value="ATP_GRASP"/>
    <property type="match status" value="1"/>
</dbReference>
<dbReference type="SUPFAM" id="SSF56059">
    <property type="entry name" value="Glutathione synthetase ATP-binding domain-like"/>
    <property type="match status" value="1"/>
</dbReference>
<dbReference type="InterPro" id="IPR013815">
    <property type="entry name" value="ATP_grasp_subdomain_1"/>
</dbReference>
<accession>M7XKS8</accession>
<dbReference type="OrthoDB" id="9803907at2"/>
<dbReference type="InterPro" id="IPR003806">
    <property type="entry name" value="ATP-grasp_PylC-type"/>
</dbReference>
<organism evidence="6 7">
    <name type="scientific">Mariniradius saccharolyticus AK6</name>
    <dbReference type="NCBI Taxonomy" id="1239962"/>
    <lineage>
        <taxon>Bacteria</taxon>
        <taxon>Pseudomonadati</taxon>
        <taxon>Bacteroidota</taxon>
        <taxon>Cytophagia</taxon>
        <taxon>Cytophagales</taxon>
        <taxon>Cyclobacteriaceae</taxon>
        <taxon>Mariniradius</taxon>
    </lineage>
</organism>
<dbReference type="Pfam" id="PF02655">
    <property type="entry name" value="ATP-grasp_3"/>
    <property type="match status" value="1"/>
</dbReference>
<feature type="domain" description="ATP-grasp" evidence="5">
    <location>
        <begin position="127"/>
        <end position="310"/>
    </location>
</feature>
<evidence type="ECO:0000259" key="5">
    <source>
        <dbReference type="PROSITE" id="PS50975"/>
    </source>
</evidence>
<evidence type="ECO:0000256" key="3">
    <source>
        <dbReference type="ARBA" id="ARBA00022840"/>
    </source>
</evidence>
<dbReference type="EMBL" id="AMZY02000001">
    <property type="protein sequence ID" value="EMS35449.1"/>
    <property type="molecule type" value="Genomic_DNA"/>
</dbReference>
<dbReference type="AlphaFoldDB" id="M7XKS8"/>
<dbReference type="GO" id="GO:0016874">
    <property type="term" value="F:ligase activity"/>
    <property type="evidence" value="ECO:0007669"/>
    <property type="project" value="UniProtKB-KW"/>
</dbReference>
<sequence length="384" mass="44006">MFNDSSEYFSVLIPDGDCSLFGSVLNCLSQVKDVGLFVMSEKKDHAFRYSRFIKGFFYFPPASDDLEWLARIDKVVEENQIDVIMPIWETAIKTILENRDFLRSREKLVPLPTLQYFTIAGSKDLLAEHLERHGIPGAKTIPLSFDALADRDAFKLQFPLLAKPLISGGGKGIVKFQDFDSLATHFKTKGINQSYILQEFITGEDYGCNVLCQDGEVLAFTMQKGNLWDPAKPYSFQVGLDFVYHEKLYQTVKSLMKSLHWNGIADLDLLYHRASDTFYIVEINPRVWGTLLAALMAGINYPHLWVLLAMKKPIPLQSYKQIPYVTLRGLEILLKKDKSLLLRPGFIWNNSPLKFRFDDPVRIFIQIFRSLKHTVSGKFKSPEQ</sequence>
<protein>
    <submittedName>
        <fullName evidence="6">ATP-grasp enzyme-like protein</fullName>
    </submittedName>
</protein>
<dbReference type="InParanoid" id="M7XKS8"/>
<keyword evidence="3 4" id="KW-0067">ATP-binding</keyword>
<keyword evidence="2 4" id="KW-0547">Nucleotide-binding</keyword>
<dbReference type="PANTHER" id="PTHR43585:SF2">
    <property type="entry name" value="ATP-GRASP ENZYME FSQD"/>
    <property type="match status" value="1"/>
</dbReference>
<dbReference type="InterPro" id="IPR052032">
    <property type="entry name" value="ATP-dep_AA_Ligase"/>
</dbReference>
<dbReference type="Proteomes" id="UP000010953">
    <property type="component" value="Unassembled WGS sequence"/>
</dbReference>
<dbReference type="Gene3D" id="3.30.470.20">
    <property type="entry name" value="ATP-grasp fold, B domain"/>
    <property type="match status" value="1"/>
</dbReference>
<dbReference type="RefSeq" id="WP_008623441.1">
    <property type="nucleotide sequence ID" value="NZ_AMZY02000001.1"/>
</dbReference>
<keyword evidence="7" id="KW-1185">Reference proteome</keyword>
<dbReference type="Gene3D" id="3.30.1490.20">
    <property type="entry name" value="ATP-grasp fold, A domain"/>
    <property type="match status" value="1"/>
</dbReference>
<gene>
    <name evidence="6" type="ORF">C943_00222</name>
</gene>
<evidence type="ECO:0000313" key="7">
    <source>
        <dbReference type="Proteomes" id="UP000010953"/>
    </source>
</evidence>
<dbReference type="GO" id="GO:0046872">
    <property type="term" value="F:metal ion binding"/>
    <property type="evidence" value="ECO:0007669"/>
    <property type="project" value="InterPro"/>
</dbReference>
<evidence type="ECO:0000256" key="2">
    <source>
        <dbReference type="ARBA" id="ARBA00022741"/>
    </source>
</evidence>
<keyword evidence="1" id="KW-0436">Ligase</keyword>
<dbReference type="InterPro" id="IPR011761">
    <property type="entry name" value="ATP-grasp"/>
</dbReference>
<dbReference type="PANTHER" id="PTHR43585">
    <property type="entry name" value="FUMIPYRROLE BIOSYNTHESIS PROTEIN C"/>
    <property type="match status" value="1"/>
</dbReference>
<dbReference type="Gene3D" id="3.40.50.20">
    <property type="match status" value="1"/>
</dbReference>
<dbReference type="STRING" id="1239962.C943_00222"/>
<reference evidence="6" key="1">
    <citation type="submission" date="2013-01" db="EMBL/GenBank/DDBJ databases">
        <title>Genome assembly of Mariniradius saccharolyticus AK6.</title>
        <authorList>
            <person name="Vaidya B."/>
            <person name="Khatri I."/>
            <person name="Tanuku N.R.S."/>
            <person name="Subramanian S."/>
            <person name="Pinnaka A."/>
        </authorList>
    </citation>
    <scope>NUCLEOTIDE SEQUENCE [LARGE SCALE GENOMIC DNA]</scope>
    <source>
        <strain evidence="6">AK6</strain>
    </source>
</reference>
<dbReference type="eggNOG" id="COG3919">
    <property type="taxonomic scope" value="Bacteria"/>
</dbReference>
<proteinExistence type="predicted"/>
<name>M7XKS8_9BACT</name>
<evidence type="ECO:0000256" key="1">
    <source>
        <dbReference type="ARBA" id="ARBA00022598"/>
    </source>
</evidence>
<evidence type="ECO:0000256" key="4">
    <source>
        <dbReference type="PROSITE-ProRule" id="PRU00409"/>
    </source>
</evidence>
<comment type="caution">
    <text evidence="6">The sequence shown here is derived from an EMBL/GenBank/DDBJ whole genome shotgun (WGS) entry which is preliminary data.</text>
</comment>
<evidence type="ECO:0000313" key="6">
    <source>
        <dbReference type="EMBL" id="EMS35449.1"/>
    </source>
</evidence>